<comment type="caution">
    <text evidence="1">The sequence shown here is derived from an EMBL/GenBank/DDBJ whole genome shotgun (WGS) entry which is preliminary data.</text>
</comment>
<dbReference type="Proteomes" id="UP000265520">
    <property type="component" value="Unassembled WGS sequence"/>
</dbReference>
<evidence type="ECO:0000313" key="2">
    <source>
        <dbReference type="Proteomes" id="UP000265520"/>
    </source>
</evidence>
<evidence type="ECO:0000313" key="1">
    <source>
        <dbReference type="EMBL" id="MCI96144.1"/>
    </source>
</evidence>
<reference evidence="1 2" key="1">
    <citation type="journal article" date="2018" name="Front. Plant Sci.">
        <title>Red Clover (Trifolium pratense) and Zigzag Clover (T. medium) - A Picture of Genomic Similarities and Differences.</title>
        <authorList>
            <person name="Dluhosova J."/>
            <person name="Istvanek J."/>
            <person name="Nedelnik J."/>
            <person name="Repkova J."/>
        </authorList>
    </citation>
    <scope>NUCLEOTIDE SEQUENCE [LARGE SCALE GENOMIC DNA]</scope>
    <source>
        <strain evidence="2">cv. 10/8</strain>
        <tissue evidence="1">Leaf</tissue>
    </source>
</reference>
<proteinExistence type="predicted"/>
<dbReference type="AlphaFoldDB" id="A0A392W682"/>
<feature type="non-terminal residue" evidence="1">
    <location>
        <position position="54"/>
    </location>
</feature>
<organism evidence="1 2">
    <name type="scientific">Trifolium medium</name>
    <dbReference type="NCBI Taxonomy" id="97028"/>
    <lineage>
        <taxon>Eukaryota</taxon>
        <taxon>Viridiplantae</taxon>
        <taxon>Streptophyta</taxon>
        <taxon>Embryophyta</taxon>
        <taxon>Tracheophyta</taxon>
        <taxon>Spermatophyta</taxon>
        <taxon>Magnoliopsida</taxon>
        <taxon>eudicotyledons</taxon>
        <taxon>Gunneridae</taxon>
        <taxon>Pentapetalae</taxon>
        <taxon>rosids</taxon>
        <taxon>fabids</taxon>
        <taxon>Fabales</taxon>
        <taxon>Fabaceae</taxon>
        <taxon>Papilionoideae</taxon>
        <taxon>50 kb inversion clade</taxon>
        <taxon>NPAAA clade</taxon>
        <taxon>Hologalegina</taxon>
        <taxon>IRL clade</taxon>
        <taxon>Trifolieae</taxon>
        <taxon>Trifolium</taxon>
    </lineage>
</organism>
<keyword evidence="2" id="KW-1185">Reference proteome</keyword>
<dbReference type="EMBL" id="LXQA011407015">
    <property type="protein sequence ID" value="MCI96144.1"/>
    <property type="molecule type" value="Genomic_DNA"/>
</dbReference>
<name>A0A392W682_9FABA</name>
<accession>A0A392W682</accession>
<sequence length="54" mass="6065">MPCATRRLPLCSLIWNSPLCAAPSQPAQRVPSRNDSYCLLTERRNAPVPLRDTQ</sequence>
<protein>
    <submittedName>
        <fullName evidence="1">Uncharacterized protein</fullName>
    </submittedName>
</protein>